<dbReference type="AlphaFoldDB" id="A0A0N1H5S9"/>
<dbReference type="EMBL" id="LFJN01000021">
    <property type="protein sequence ID" value="KPI37853.1"/>
    <property type="molecule type" value="Genomic_DNA"/>
</dbReference>
<protein>
    <submittedName>
        <fullName evidence="2">Uncharacterized protein</fullName>
    </submittedName>
</protein>
<dbReference type="GeneID" id="28735104"/>
<feature type="compositionally biased region" description="Low complexity" evidence="1">
    <location>
        <begin position="137"/>
        <end position="146"/>
    </location>
</feature>
<evidence type="ECO:0000256" key="1">
    <source>
        <dbReference type="SAM" id="MobiDB-lite"/>
    </source>
</evidence>
<dbReference type="VEuPathDB" id="FungiDB:AB675_3194"/>
<gene>
    <name evidence="2" type="ORF">AB675_3194</name>
</gene>
<keyword evidence="3" id="KW-1185">Reference proteome</keyword>
<feature type="region of interest" description="Disordered" evidence="1">
    <location>
        <begin position="1"/>
        <end position="154"/>
    </location>
</feature>
<name>A0A0N1H5S9_9EURO</name>
<evidence type="ECO:0000313" key="3">
    <source>
        <dbReference type="Proteomes" id="UP000038010"/>
    </source>
</evidence>
<organism evidence="2 3">
    <name type="scientific">Cyphellophora attinorum</name>
    <dbReference type="NCBI Taxonomy" id="1664694"/>
    <lineage>
        <taxon>Eukaryota</taxon>
        <taxon>Fungi</taxon>
        <taxon>Dikarya</taxon>
        <taxon>Ascomycota</taxon>
        <taxon>Pezizomycotina</taxon>
        <taxon>Eurotiomycetes</taxon>
        <taxon>Chaetothyriomycetidae</taxon>
        <taxon>Chaetothyriales</taxon>
        <taxon>Cyphellophoraceae</taxon>
        <taxon>Cyphellophora</taxon>
    </lineage>
</organism>
<proteinExistence type="predicted"/>
<sequence length="154" mass="15515">MRRGPGYQVPQPRDVPVPETAEGTAAANGRRNWLNPSGARRNLFGLPSRAPSNNSTANARDAEAGSGSGSGGLFTPESLPSHSIPFPAGGRGAAGQRTVQFETPDQGLDAATGSSVFGADGGDDGGDGVAGRQTRSGRLLAGFARRTGGRRGAG</sequence>
<comment type="caution">
    <text evidence="2">The sequence shown here is derived from an EMBL/GenBank/DDBJ whole genome shotgun (WGS) entry which is preliminary data.</text>
</comment>
<reference evidence="2 3" key="1">
    <citation type="submission" date="2015-06" db="EMBL/GenBank/DDBJ databases">
        <title>Draft genome of the ant-associated black yeast Phialophora attae CBS 131958.</title>
        <authorList>
            <person name="Moreno L.F."/>
            <person name="Stielow B.J."/>
            <person name="de Hoog S."/>
            <person name="Vicente V.A."/>
            <person name="Weiss V.A."/>
            <person name="de Vries M."/>
            <person name="Cruz L.M."/>
            <person name="Souza E.M."/>
        </authorList>
    </citation>
    <scope>NUCLEOTIDE SEQUENCE [LARGE SCALE GENOMIC DNA]</scope>
    <source>
        <strain evidence="2 3">CBS 131958</strain>
    </source>
</reference>
<evidence type="ECO:0000313" key="2">
    <source>
        <dbReference type="EMBL" id="KPI37853.1"/>
    </source>
</evidence>
<dbReference type="Proteomes" id="UP000038010">
    <property type="component" value="Unassembled WGS sequence"/>
</dbReference>
<dbReference type="RefSeq" id="XP_017997816.1">
    <property type="nucleotide sequence ID" value="XM_018143224.1"/>
</dbReference>
<accession>A0A0N1H5S9</accession>